<name>B4NL98_DROWI</name>
<dbReference type="Proteomes" id="UP000007798">
    <property type="component" value="Unassembled WGS sequence"/>
</dbReference>
<evidence type="ECO:0000256" key="4">
    <source>
        <dbReference type="ARBA" id="ARBA00023002"/>
    </source>
</evidence>
<evidence type="ECO:0000256" key="3">
    <source>
        <dbReference type="ARBA" id="ARBA00022827"/>
    </source>
</evidence>
<evidence type="ECO:0000256" key="5">
    <source>
        <dbReference type="ARBA" id="ARBA00039088"/>
    </source>
</evidence>
<dbReference type="OrthoDB" id="1856718at2759"/>
<dbReference type="InterPro" id="IPR017927">
    <property type="entry name" value="FAD-bd_FR_type"/>
</dbReference>
<organism evidence="8 9">
    <name type="scientific">Drosophila willistoni</name>
    <name type="common">Fruit fly</name>
    <dbReference type="NCBI Taxonomy" id="7260"/>
    <lineage>
        <taxon>Eukaryota</taxon>
        <taxon>Metazoa</taxon>
        <taxon>Ecdysozoa</taxon>
        <taxon>Arthropoda</taxon>
        <taxon>Hexapoda</taxon>
        <taxon>Insecta</taxon>
        <taxon>Pterygota</taxon>
        <taxon>Neoptera</taxon>
        <taxon>Endopterygota</taxon>
        <taxon>Diptera</taxon>
        <taxon>Brachycera</taxon>
        <taxon>Muscomorpha</taxon>
        <taxon>Ephydroidea</taxon>
        <taxon>Drosophilidae</taxon>
        <taxon>Drosophila</taxon>
        <taxon>Sophophora</taxon>
    </lineage>
</organism>
<dbReference type="SUPFAM" id="SSF63380">
    <property type="entry name" value="Riboflavin synthase domain-like"/>
    <property type="match status" value="1"/>
</dbReference>
<dbReference type="STRING" id="7260.B4NL98"/>
<evidence type="ECO:0000313" key="9">
    <source>
        <dbReference type="Proteomes" id="UP000007798"/>
    </source>
</evidence>
<dbReference type="InterPro" id="IPR039261">
    <property type="entry name" value="FNR_nucleotide-bd"/>
</dbReference>
<dbReference type="OMA" id="WLYVGAK"/>
<dbReference type="PANTHER" id="PTHR19384:SF84">
    <property type="entry name" value="METHIONINE SYNTHASE REDUCTASE"/>
    <property type="match status" value="1"/>
</dbReference>
<dbReference type="GO" id="GO:0030586">
    <property type="term" value="F:[methionine synthase] reductase (NADPH) activity"/>
    <property type="evidence" value="ECO:0007669"/>
    <property type="project" value="UniProtKB-EC"/>
</dbReference>
<dbReference type="eggNOG" id="KOG1158">
    <property type="taxonomic scope" value="Eukaryota"/>
</dbReference>
<gene>
    <name evidence="8" type="primary">Dwil\GK13220</name>
    <name evidence="8" type="ORF">Dwil_GK13220</name>
</gene>
<dbReference type="PROSITE" id="PS51384">
    <property type="entry name" value="FAD_FR"/>
    <property type="match status" value="1"/>
</dbReference>
<accession>B4NL98</accession>
<evidence type="ECO:0000256" key="6">
    <source>
        <dbReference type="ARBA" id="ARBA00040659"/>
    </source>
</evidence>
<dbReference type="PhylomeDB" id="B4NL98"/>
<evidence type="ECO:0000313" key="8">
    <source>
        <dbReference type="EMBL" id="EDW84301.1"/>
    </source>
</evidence>
<dbReference type="GO" id="GO:0010181">
    <property type="term" value="F:FMN binding"/>
    <property type="evidence" value="ECO:0007669"/>
    <property type="project" value="TreeGrafter"/>
</dbReference>
<comment type="cofactor">
    <cofactor evidence="1">
        <name>FAD</name>
        <dbReference type="ChEBI" id="CHEBI:57692"/>
    </cofactor>
</comment>
<dbReference type="InterPro" id="IPR017938">
    <property type="entry name" value="Riboflavin_synthase-like_b-brl"/>
</dbReference>
<dbReference type="Pfam" id="PF00175">
    <property type="entry name" value="NAD_binding_1"/>
    <property type="match status" value="1"/>
</dbReference>
<dbReference type="SMR" id="B4NL98"/>
<dbReference type="EMBL" id="CH964272">
    <property type="protein sequence ID" value="EDW84301.1"/>
    <property type="molecule type" value="Genomic_DNA"/>
</dbReference>
<dbReference type="Gene3D" id="3.40.50.80">
    <property type="entry name" value="Nucleotide-binding domain of ferredoxin-NADP reductase (FNR) module"/>
    <property type="match status" value="1"/>
</dbReference>
<keyword evidence="2" id="KW-0285">Flavoprotein</keyword>
<dbReference type="AlphaFoldDB" id="B4NL98"/>
<sequence length="461" mass="51444">MVASTSPLNVDIGDYILNDCVPAKRLELNLEICYDSTEKITTCAQPAQMRFANVKYPFARIGAAPTSVAITNSQVVVKADPQTDTKHVVELTLQLDPDAAFSYEPGDTIAILPHNENKVVDALLQRLHLSGQADDVCHIKLASKLVKKSAKLPEHIPNSSSVREIFTHCLSLNGILKKQFLSSLAEYTTDERERGFLNSLSSKQGTSFYNELILERGLGFLDLMQICGICQPSLALLVEHLPRLLPRPYSIANSPSCEGGLKIIYSILPVNPGVATSMLESKSQQRESKIFIYPRLSNAFRYTTEDLNKNQILIAIGTGLAPFLGFLEHKEFHNRQANVGKTWLYVGARTAQAVLKRDQLLAWQESSSPLVLQRLRMCYSRGDSPTYVQQLLEEDAEELVELILEPETVLYVCADGAKISQSIGQALSKCLQKVLHLDETQSAERLKELRQQGKYREDIWL</sequence>
<dbReference type="Gene3D" id="1.20.990.10">
    <property type="entry name" value="NADPH-cytochrome p450 Reductase, Chain A, domain 3"/>
    <property type="match status" value="1"/>
</dbReference>
<dbReference type="InterPro" id="IPR003097">
    <property type="entry name" value="CysJ-like_FAD-binding"/>
</dbReference>
<dbReference type="InterPro" id="IPR023173">
    <property type="entry name" value="NADPH_Cyt_P450_Rdtase_alpha"/>
</dbReference>
<dbReference type="GO" id="GO:0050660">
    <property type="term" value="F:flavin adenine dinucleotide binding"/>
    <property type="evidence" value="ECO:0007669"/>
    <property type="project" value="TreeGrafter"/>
</dbReference>
<dbReference type="PANTHER" id="PTHR19384">
    <property type="entry name" value="NITRIC OXIDE SYNTHASE-RELATED"/>
    <property type="match status" value="1"/>
</dbReference>
<feature type="domain" description="FAD-binding FR-type" evidence="7">
    <location>
        <begin position="68"/>
        <end position="303"/>
    </location>
</feature>
<dbReference type="EC" id="1.16.1.8" evidence="5"/>
<dbReference type="GO" id="GO:0005829">
    <property type="term" value="C:cytosol"/>
    <property type="evidence" value="ECO:0007669"/>
    <property type="project" value="TreeGrafter"/>
</dbReference>
<dbReference type="InterPro" id="IPR001433">
    <property type="entry name" value="OxRdtase_FAD/NAD-bd"/>
</dbReference>
<dbReference type="Gene3D" id="2.40.30.10">
    <property type="entry name" value="Translation factors"/>
    <property type="match status" value="1"/>
</dbReference>
<evidence type="ECO:0000256" key="2">
    <source>
        <dbReference type="ARBA" id="ARBA00022630"/>
    </source>
</evidence>
<dbReference type="GO" id="GO:0050667">
    <property type="term" value="P:homocysteine metabolic process"/>
    <property type="evidence" value="ECO:0007669"/>
    <property type="project" value="TreeGrafter"/>
</dbReference>
<dbReference type="HOGENOM" id="CLU_001570_17_0_1"/>
<proteinExistence type="predicted"/>
<dbReference type="GO" id="GO:0009086">
    <property type="term" value="P:methionine biosynthetic process"/>
    <property type="evidence" value="ECO:0007669"/>
    <property type="project" value="TreeGrafter"/>
</dbReference>
<evidence type="ECO:0000256" key="1">
    <source>
        <dbReference type="ARBA" id="ARBA00001974"/>
    </source>
</evidence>
<protein>
    <recommendedName>
        <fullName evidence="6">Methionine synthase reductase</fullName>
        <ecNumber evidence="5">1.16.1.8</ecNumber>
    </recommendedName>
</protein>
<keyword evidence="3" id="KW-0274">FAD</keyword>
<dbReference type="InterPro" id="IPR001709">
    <property type="entry name" value="Flavoprot_Pyr_Nucl_cyt_Rdtase"/>
</dbReference>
<dbReference type="FunFam" id="1.20.990.10:FF:000007">
    <property type="entry name" value="Methionine synthase reductase"/>
    <property type="match status" value="1"/>
</dbReference>
<dbReference type="PRINTS" id="PR00371">
    <property type="entry name" value="FPNCR"/>
</dbReference>
<dbReference type="SUPFAM" id="SSF52343">
    <property type="entry name" value="Ferredoxin reductase-like, C-terminal NADP-linked domain"/>
    <property type="match status" value="1"/>
</dbReference>
<dbReference type="InParanoid" id="B4NL98"/>
<evidence type="ECO:0000259" key="7">
    <source>
        <dbReference type="PROSITE" id="PS51384"/>
    </source>
</evidence>
<keyword evidence="4 8" id="KW-0560">Oxidoreductase</keyword>
<keyword evidence="9" id="KW-1185">Reference proteome</keyword>
<reference evidence="8 9" key="1">
    <citation type="journal article" date="2007" name="Nature">
        <title>Evolution of genes and genomes on the Drosophila phylogeny.</title>
        <authorList>
            <consortium name="Drosophila 12 Genomes Consortium"/>
            <person name="Clark A.G."/>
            <person name="Eisen M.B."/>
            <person name="Smith D.R."/>
            <person name="Bergman C.M."/>
            <person name="Oliver B."/>
            <person name="Markow T.A."/>
            <person name="Kaufman T.C."/>
            <person name="Kellis M."/>
            <person name="Gelbart W."/>
            <person name="Iyer V.N."/>
            <person name="Pollard D.A."/>
            <person name="Sackton T.B."/>
            <person name="Larracuente A.M."/>
            <person name="Singh N.D."/>
            <person name="Abad J.P."/>
            <person name="Abt D.N."/>
            <person name="Adryan B."/>
            <person name="Aguade M."/>
            <person name="Akashi H."/>
            <person name="Anderson W.W."/>
            <person name="Aquadro C.F."/>
            <person name="Ardell D.H."/>
            <person name="Arguello R."/>
            <person name="Artieri C.G."/>
            <person name="Barbash D.A."/>
            <person name="Barker D."/>
            <person name="Barsanti P."/>
            <person name="Batterham P."/>
            <person name="Batzoglou S."/>
            <person name="Begun D."/>
            <person name="Bhutkar A."/>
            <person name="Blanco E."/>
            <person name="Bosak S.A."/>
            <person name="Bradley R.K."/>
            <person name="Brand A.D."/>
            <person name="Brent M.R."/>
            <person name="Brooks A.N."/>
            <person name="Brown R.H."/>
            <person name="Butlin R.K."/>
            <person name="Caggese C."/>
            <person name="Calvi B.R."/>
            <person name="Bernardo de Carvalho A."/>
            <person name="Caspi A."/>
            <person name="Castrezana S."/>
            <person name="Celniker S.E."/>
            <person name="Chang J.L."/>
            <person name="Chapple C."/>
            <person name="Chatterji S."/>
            <person name="Chinwalla A."/>
            <person name="Civetta A."/>
            <person name="Clifton S.W."/>
            <person name="Comeron J.M."/>
            <person name="Costello J.C."/>
            <person name="Coyne J.A."/>
            <person name="Daub J."/>
            <person name="David R.G."/>
            <person name="Delcher A.L."/>
            <person name="Delehaunty K."/>
            <person name="Do C.B."/>
            <person name="Ebling H."/>
            <person name="Edwards K."/>
            <person name="Eickbush T."/>
            <person name="Evans J.D."/>
            <person name="Filipski A."/>
            <person name="Findeiss S."/>
            <person name="Freyhult E."/>
            <person name="Fulton L."/>
            <person name="Fulton R."/>
            <person name="Garcia A.C."/>
            <person name="Gardiner A."/>
            <person name="Garfield D.A."/>
            <person name="Garvin B.E."/>
            <person name="Gibson G."/>
            <person name="Gilbert D."/>
            <person name="Gnerre S."/>
            <person name="Godfrey J."/>
            <person name="Good R."/>
            <person name="Gotea V."/>
            <person name="Gravely B."/>
            <person name="Greenberg A.J."/>
            <person name="Griffiths-Jones S."/>
            <person name="Gross S."/>
            <person name="Guigo R."/>
            <person name="Gustafson E.A."/>
            <person name="Haerty W."/>
            <person name="Hahn M.W."/>
            <person name="Halligan D.L."/>
            <person name="Halpern A.L."/>
            <person name="Halter G.M."/>
            <person name="Han M.V."/>
            <person name="Heger A."/>
            <person name="Hillier L."/>
            <person name="Hinrichs A.S."/>
            <person name="Holmes I."/>
            <person name="Hoskins R.A."/>
            <person name="Hubisz M.J."/>
            <person name="Hultmark D."/>
            <person name="Huntley M.A."/>
            <person name="Jaffe D.B."/>
            <person name="Jagadeeshan S."/>
            <person name="Jeck W.R."/>
            <person name="Johnson J."/>
            <person name="Jones C.D."/>
            <person name="Jordan W.C."/>
            <person name="Karpen G.H."/>
            <person name="Kataoka E."/>
            <person name="Keightley P.D."/>
            <person name="Kheradpour P."/>
            <person name="Kirkness E.F."/>
            <person name="Koerich L.B."/>
            <person name="Kristiansen K."/>
            <person name="Kudrna D."/>
            <person name="Kulathinal R.J."/>
            <person name="Kumar S."/>
            <person name="Kwok R."/>
            <person name="Lander E."/>
            <person name="Langley C.H."/>
            <person name="Lapoint R."/>
            <person name="Lazzaro B.P."/>
            <person name="Lee S.J."/>
            <person name="Levesque L."/>
            <person name="Li R."/>
            <person name="Lin C.F."/>
            <person name="Lin M.F."/>
            <person name="Lindblad-Toh K."/>
            <person name="Llopart A."/>
            <person name="Long M."/>
            <person name="Low L."/>
            <person name="Lozovsky E."/>
            <person name="Lu J."/>
            <person name="Luo M."/>
            <person name="Machado C.A."/>
            <person name="Makalowski W."/>
            <person name="Marzo M."/>
            <person name="Matsuda M."/>
            <person name="Matzkin L."/>
            <person name="McAllister B."/>
            <person name="McBride C.S."/>
            <person name="McKernan B."/>
            <person name="McKernan K."/>
            <person name="Mendez-Lago M."/>
            <person name="Minx P."/>
            <person name="Mollenhauer M.U."/>
            <person name="Montooth K."/>
            <person name="Mount S.M."/>
            <person name="Mu X."/>
            <person name="Myers E."/>
            <person name="Negre B."/>
            <person name="Newfeld S."/>
            <person name="Nielsen R."/>
            <person name="Noor M.A."/>
            <person name="O'Grady P."/>
            <person name="Pachter L."/>
            <person name="Papaceit M."/>
            <person name="Parisi M.J."/>
            <person name="Parisi M."/>
            <person name="Parts L."/>
            <person name="Pedersen J.S."/>
            <person name="Pesole G."/>
            <person name="Phillippy A.M."/>
            <person name="Ponting C.P."/>
            <person name="Pop M."/>
            <person name="Porcelli D."/>
            <person name="Powell J.R."/>
            <person name="Prohaska S."/>
            <person name="Pruitt K."/>
            <person name="Puig M."/>
            <person name="Quesneville H."/>
            <person name="Ram K.R."/>
            <person name="Rand D."/>
            <person name="Rasmussen M.D."/>
            <person name="Reed L.K."/>
            <person name="Reenan R."/>
            <person name="Reily A."/>
            <person name="Remington K.A."/>
            <person name="Rieger T.T."/>
            <person name="Ritchie M.G."/>
            <person name="Robin C."/>
            <person name="Rogers Y.H."/>
            <person name="Rohde C."/>
            <person name="Rozas J."/>
            <person name="Rubenfield M.J."/>
            <person name="Ruiz A."/>
            <person name="Russo S."/>
            <person name="Salzberg S.L."/>
            <person name="Sanchez-Gracia A."/>
            <person name="Saranga D.J."/>
            <person name="Sato H."/>
            <person name="Schaeffer S.W."/>
            <person name="Schatz M.C."/>
            <person name="Schlenke T."/>
            <person name="Schwartz R."/>
            <person name="Segarra C."/>
            <person name="Singh R.S."/>
            <person name="Sirot L."/>
            <person name="Sirota M."/>
            <person name="Sisneros N.B."/>
            <person name="Smith C.D."/>
            <person name="Smith T.F."/>
            <person name="Spieth J."/>
            <person name="Stage D.E."/>
            <person name="Stark A."/>
            <person name="Stephan W."/>
            <person name="Strausberg R.L."/>
            <person name="Strempel S."/>
            <person name="Sturgill D."/>
            <person name="Sutton G."/>
            <person name="Sutton G.G."/>
            <person name="Tao W."/>
            <person name="Teichmann S."/>
            <person name="Tobari Y.N."/>
            <person name="Tomimura Y."/>
            <person name="Tsolas J.M."/>
            <person name="Valente V.L."/>
            <person name="Venter E."/>
            <person name="Venter J.C."/>
            <person name="Vicario S."/>
            <person name="Vieira F.G."/>
            <person name="Vilella A.J."/>
            <person name="Villasante A."/>
            <person name="Walenz B."/>
            <person name="Wang J."/>
            <person name="Wasserman M."/>
            <person name="Watts T."/>
            <person name="Wilson D."/>
            <person name="Wilson R.K."/>
            <person name="Wing R.A."/>
            <person name="Wolfner M.F."/>
            <person name="Wong A."/>
            <person name="Wong G.K."/>
            <person name="Wu C.I."/>
            <person name="Wu G."/>
            <person name="Yamamoto D."/>
            <person name="Yang H.P."/>
            <person name="Yang S.P."/>
            <person name="Yorke J.A."/>
            <person name="Yoshida K."/>
            <person name="Zdobnov E."/>
            <person name="Zhang P."/>
            <person name="Zhang Y."/>
            <person name="Zimin A.V."/>
            <person name="Baldwin J."/>
            <person name="Abdouelleil A."/>
            <person name="Abdulkadir J."/>
            <person name="Abebe A."/>
            <person name="Abera B."/>
            <person name="Abreu J."/>
            <person name="Acer S.C."/>
            <person name="Aftuck L."/>
            <person name="Alexander A."/>
            <person name="An P."/>
            <person name="Anderson E."/>
            <person name="Anderson S."/>
            <person name="Arachi H."/>
            <person name="Azer M."/>
            <person name="Bachantsang P."/>
            <person name="Barry A."/>
            <person name="Bayul T."/>
            <person name="Berlin A."/>
            <person name="Bessette D."/>
            <person name="Bloom T."/>
            <person name="Blye J."/>
            <person name="Boguslavskiy L."/>
            <person name="Bonnet C."/>
            <person name="Boukhgalter B."/>
            <person name="Bourzgui I."/>
            <person name="Brown A."/>
            <person name="Cahill P."/>
            <person name="Channer S."/>
            <person name="Cheshatsang Y."/>
            <person name="Chuda L."/>
            <person name="Citroen M."/>
            <person name="Collymore A."/>
            <person name="Cooke P."/>
            <person name="Costello M."/>
            <person name="D'Aco K."/>
            <person name="Daza R."/>
            <person name="De Haan G."/>
            <person name="DeGray S."/>
            <person name="DeMaso C."/>
            <person name="Dhargay N."/>
            <person name="Dooley K."/>
            <person name="Dooley E."/>
            <person name="Doricent M."/>
            <person name="Dorje P."/>
            <person name="Dorjee K."/>
            <person name="Dupes A."/>
            <person name="Elong R."/>
            <person name="Falk J."/>
            <person name="Farina A."/>
            <person name="Faro S."/>
            <person name="Ferguson D."/>
            <person name="Fisher S."/>
            <person name="Foley C.D."/>
            <person name="Franke A."/>
            <person name="Friedrich D."/>
            <person name="Gadbois L."/>
            <person name="Gearin G."/>
            <person name="Gearin C.R."/>
            <person name="Giannoukos G."/>
            <person name="Goode T."/>
            <person name="Graham J."/>
            <person name="Grandbois E."/>
            <person name="Grewal S."/>
            <person name="Gyaltsen K."/>
            <person name="Hafez N."/>
            <person name="Hagos B."/>
            <person name="Hall J."/>
            <person name="Henson C."/>
            <person name="Hollinger A."/>
            <person name="Honan T."/>
            <person name="Huard M.D."/>
            <person name="Hughes L."/>
            <person name="Hurhula B."/>
            <person name="Husby M.E."/>
            <person name="Kamat A."/>
            <person name="Kanga B."/>
            <person name="Kashin S."/>
            <person name="Khazanovich D."/>
            <person name="Kisner P."/>
            <person name="Lance K."/>
            <person name="Lara M."/>
            <person name="Lee W."/>
            <person name="Lennon N."/>
            <person name="Letendre F."/>
            <person name="LeVine R."/>
            <person name="Lipovsky A."/>
            <person name="Liu X."/>
            <person name="Liu J."/>
            <person name="Liu S."/>
            <person name="Lokyitsang T."/>
            <person name="Lokyitsang Y."/>
            <person name="Lubonja R."/>
            <person name="Lui A."/>
            <person name="MacDonald P."/>
            <person name="Magnisalis V."/>
            <person name="Maru K."/>
            <person name="Matthews C."/>
            <person name="McCusker W."/>
            <person name="McDonough S."/>
            <person name="Mehta T."/>
            <person name="Meldrim J."/>
            <person name="Meneus L."/>
            <person name="Mihai O."/>
            <person name="Mihalev A."/>
            <person name="Mihova T."/>
            <person name="Mittelman R."/>
            <person name="Mlenga V."/>
            <person name="Montmayeur A."/>
            <person name="Mulrain L."/>
            <person name="Navidi A."/>
            <person name="Naylor J."/>
            <person name="Negash T."/>
            <person name="Nguyen T."/>
            <person name="Nguyen N."/>
            <person name="Nicol R."/>
            <person name="Norbu C."/>
            <person name="Norbu N."/>
            <person name="Novod N."/>
            <person name="O'Neill B."/>
            <person name="Osman S."/>
            <person name="Markiewicz E."/>
            <person name="Oyono O.L."/>
            <person name="Patti C."/>
            <person name="Phunkhang P."/>
            <person name="Pierre F."/>
            <person name="Priest M."/>
            <person name="Raghuraman S."/>
            <person name="Rege F."/>
            <person name="Reyes R."/>
            <person name="Rise C."/>
            <person name="Rogov P."/>
            <person name="Ross K."/>
            <person name="Ryan E."/>
            <person name="Settipalli S."/>
            <person name="Shea T."/>
            <person name="Sherpa N."/>
            <person name="Shi L."/>
            <person name="Shih D."/>
            <person name="Sparrow T."/>
            <person name="Spaulding J."/>
            <person name="Stalker J."/>
            <person name="Stange-Thomann N."/>
            <person name="Stavropoulos S."/>
            <person name="Stone C."/>
            <person name="Strader C."/>
            <person name="Tesfaye S."/>
            <person name="Thomson T."/>
            <person name="Thoulutsang Y."/>
            <person name="Thoulutsang D."/>
            <person name="Topham K."/>
            <person name="Topping I."/>
            <person name="Tsamla T."/>
            <person name="Vassiliev H."/>
            <person name="Vo A."/>
            <person name="Wangchuk T."/>
            <person name="Wangdi T."/>
            <person name="Weiand M."/>
            <person name="Wilkinson J."/>
            <person name="Wilson A."/>
            <person name="Yadav S."/>
            <person name="Young G."/>
            <person name="Yu Q."/>
            <person name="Zembek L."/>
            <person name="Zhong D."/>
            <person name="Zimmer A."/>
            <person name="Zwirko Z."/>
            <person name="Jaffe D.B."/>
            <person name="Alvarez P."/>
            <person name="Brockman W."/>
            <person name="Butler J."/>
            <person name="Chin C."/>
            <person name="Gnerre S."/>
            <person name="Grabherr M."/>
            <person name="Kleber M."/>
            <person name="Mauceli E."/>
            <person name="MacCallum I."/>
        </authorList>
    </citation>
    <scope>NUCLEOTIDE SEQUENCE [LARGE SCALE GENOMIC DNA]</scope>
    <source>
        <strain evidence="9">Tucson 14030-0811.24</strain>
    </source>
</reference>
<dbReference type="Pfam" id="PF00667">
    <property type="entry name" value="FAD_binding_1"/>
    <property type="match status" value="1"/>
</dbReference>